<name>A0A1U6J307_9CLOT</name>
<keyword evidence="3" id="KW-1003">Cell membrane</keyword>
<keyword evidence="4 7" id="KW-0812">Transmembrane</keyword>
<dbReference type="InterPro" id="IPR051311">
    <property type="entry name" value="DedA_domain"/>
</dbReference>
<gene>
    <name evidence="9" type="ORF">CCH01_07290</name>
</gene>
<dbReference type="GeneID" id="66301084"/>
<evidence type="ECO:0000256" key="5">
    <source>
        <dbReference type="ARBA" id="ARBA00022989"/>
    </source>
</evidence>
<dbReference type="STRING" id="1351755.CCH01_07290"/>
<evidence type="ECO:0000256" key="2">
    <source>
        <dbReference type="ARBA" id="ARBA00010792"/>
    </source>
</evidence>
<evidence type="ECO:0000313" key="9">
    <source>
        <dbReference type="EMBL" id="SLK14666.1"/>
    </source>
</evidence>
<evidence type="ECO:0000259" key="8">
    <source>
        <dbReference type="Pfam" id="PF09335"/>
    </source>
</evidence>
<dbReference type="OrthoDB" id="9813426at2"/>
<protein>
    <submittedName>
        <fullName evidence="9">Putative Membrane protein</fullName>
    </submittedName>
</protein>
<evidence type="ECO:0000256" key="6">
    <source>
        <dbReference type="ARBA" id="ARBA00023136"/>
    </source>
</evidence>
<dbReference type="InterPro" id="IPR032816">
    <property type="entry name" value="VTT_dom"/>
</dbReference>
<evidence type="ECO:0000313" key="10">
    <source>
        <dbReference type="Proteomes" id="UP000190476"/>
    </source>
</evidence>
<keyword evidence="5 7" id="KW-1133">Transmembrane helix</keyword>
<evidence type="ECO:0000256" key="1">
    <source>
        <dbReference type="ARBA" id="ARBA00004651"/>
    </source>
</evidence>
<comment type="subcellular location">
    <subcellularLocation>
        <location evidence="1">Cell membrane</location>
        <topology evidence="1">Multi-pass membrane protein</topology>
    </subcellularLocation>
</comment>
<dbReference type="PANTHER" id="PTHR42709">
    <property type="entry name" value="ALKALINE PHOSPHATASE LIKE PROTEIN"/>
    <property type="match status" value="1"/>
</dbReference>
<organism evidence="9 10">
    <name type="scientific">Clostridium chauvoei JF4335</name>
    <dbReference type="NCBI Taxonomy" id="1351755"/>
    <lineage>
        <taxon>Bacteria</taxon>
        <taxon>Bacillati</taxon>
        <taxon>Bacillota</taxon>
        <taxon>Clostridia</taxon>
        <taxon>Eubacteriales</taxon>
        <taxon>Clostridiaceae</taxon>
        <taxon>Clostridium</taxon>
    </lineage>
</organism>
<evidence type="ECO:0000256" key="7">
    <source>
        <dbReference type="SAM" id="Phobius"/>
    </source>
</evidence>
<keyword evidence="10" id="KW-1185">Reference proteome</keyword>
<feature type="domain" description="VTT" evidence="8">
    <location>
        <begin position="36"/>
        <end position="158"/>
    </location>
</feature>
<sequence length="165" mass="18679">MNIQVIMEYLSRYGMMFLFLIIFLEYLNFPGLGAAVIMPAAGIVVAKSGINFFVALGVSVLAGVLASYILYIISYYFGNPILSRIYKRFPKTRDSIEKTYKYIERYGNKGVLVTRLVPVGRTLIPFVAGTFRMNILNFTVYSTIGIAIWNAIFIYAGYAFGYFFI</sequence>
<dbReference type="GO" id="GO:0005886">
    <property type="term" value="C:plasma membrane"/>
    <property type="evidence" value="ECO:0007669"/>
    <property type="project" value="UniProtKB-SubCell"/>
</dbReference>
<dbReference type="RefSeq" id="WP_079481185.1">
    <property type="nucleotide sequence ID" value="NZ_CBML010000006.1"/>
</dbReference>
<feature type="transmembrane region" description="Helical" evidence="7">
    <location>
        <begin position="140"/>
        <end position="164"/>
    </location>
</feature>
<dbReference type="EMBL" id="LT799839">
    <property type="protein sequence ID" value="SLK14666.1"/>
    <property type="molecule type" value="Genomic_DNA"/>
</dbReference>
<dbReference type="Pfam" id="PF09335">
    <property type="entry name" value="VTT_dom"/>
    <property type="match status" value="1"/>
</dbReference>
<evidence type="ECO:0000256" key="3">
    <source>
        <dbReference type="ARBA" id="ARBA00022475"/>
    </source>
</evidence>
<dbReference type="PANTHER" id="PTHR42709:SF6">
    <property type="entry name" value="UNDECAPRENYL PHOSPHATE TRANSPORTER A"/>
    <property type="match status" value="1"/>
</dbReference>
<proteinExistence type="inferred from homology"/>
<comment type="similarity">
    <text evidence="2">Belongs to the DedA family.</text>
</comment>
<dbReference type="AlphaFoldDB" id="A0A1U6J307"/>
<dbReference type="Proteomes" id="UP000190476">
    <property type="component" value="Chromosome I"/>
</dbReference>
<accession>A0A1U6J307</accession>
<reference evidence="10" key="1">
    <citation type="submission" date="2017-03" db="EMBL/GenBank/DDBJ databases">
        <authorList>
            <person name="Falquet L."/>
            <person name="Falquet L."/>
        </authorList>
    </citation>
    <scope>NUCLEOTIDE SEQUENCE [LARGE SCALE GENOMIC DNA]</scope>
</reference>
<evidence type="ECO:0000256" key="4">
    <source>
        <dbReference type="ARBA" id="ARBA00022692"/>
    </source>
</evidence>
<feature type="transmembrane region" description="Helical" evidence="7">
    <location>
        <begin position="52"/>
        <end position="78"/>
    </location>
</feature>
<keyword evidence="6 7" id="KW-0472">Membrane</keyword>